<evidence type="ECO:0000313" key="2">
    <source>
        <dbReference type="Proteomes" id="UP001595859"/>
    </source>
</evidence>
<name>A0ABV9RXJ3_9PSEU</name>
<sequence length="83" mass="9114">MDSTPLVRAVVEALMFFEHAADDEIDPDVAVRGIEVISHELDALSSADRVEFRLVLARIAETSGDSGGAQRAREVPFMLWGEE</sequence>
<dbReference type="Proteomes" id="UP001595859">
    <property type="component" value="Unassembled WGS sequence"/>
</dbReference>
<comment type="caution">
    <text evidence="1">The sequence shown here is derived from an EMBL/GenBank/DDBJ whole genome shotgun (WGS) entry which is preliminary data.</text>
</comment>
<dbReference type="RefSeq" id="WP_378054990.1">
    <property type="nucleotide sequence ID" value="NZ_JBHSIS010000002.1"/>
</dbReference>
<keyword evidence="2" id="KW-1185">Reference proteome</keyword>
<accession>A0ABV9RXJ3</accession>
<evidence type="ECO:0000313" key="1">
    <source>
        <dbReference type="EMBL" id="MFC4853045.1"/>
    </source>
</evidence>
<protein>
    <submittedName>
        <fullName evidence="1">Uncharacterized protein</fullName>
    </submittedName>
</protein>
<proteinExistence type="predicted"/>
<organism evidence="1 2">
    <name type="scientific">Actinophytocola glycyrrhizae</name>
    <dbReference type="NCBI Taxonomy" id="2044873"/>
    <lineage>
        <taxon>Bacteria</taxon>
        <taxon>Bacillati</taxon>
        <taxon>Actinomycetota</taxon>
        <taxon>Actinomycetes</taxon>
        <taxon>Pseudonocardiales</taxon>
        <taxon>Pseudonocardiaceae</taxon>
    </lineage>
</organism>
<reference evidence="2" key="1">
    <citation type="journal article" date="2019" name="Int. J. Syst. Evol. Microbiol.">
        <title>The Global Catalogue of Microorganisms (GCM) 10K type strain sequencing project: providing services to taxonomists for standard genome sequencing and annotation.</title>
        <authorList>
            <consortium name="The Broad Institute Genomics Platform"/>
            <consortium name="The Broad Institute Genome Sequencing Center for Infectious Disease"/>
            <person name="Wu L."/>
            <person name="Ma J."/>
        </authorList>
    </citation>
    <scope>NUCLEOTIDE SEQUENCE [LARGE SCALE GENOMIC DNA]</scope>
    <source>
        <strain evidence="2">ZS-22-S1</strain>
    </source>
</reference>
<gene>
    <name evidence="1" type="ORF">ACFPCV_05995</name>
</gene>
<dbReference type="EMBL" id="JBHSIS010000002">
    <property type="protein sequence ID" value="MFC4853045.1"/>
    <property type="molecule type" value="Genomic_DNA"/>
</dbReference>